<evidence type="ECO:0000256" key="3">
    <source>
        <dbReference type="ARBA" id="ARBA00022989"/>
    </source>
</evidence>
<evidence type="ECO:0000256" key="5">
    <source>
        <dbReference type="SAM" id="Phobius"/>
    </source>
</evidence>
<protein>
    <recommendedName>
        <fullName evidence="6">Yip1 domain-containing protein</fullName>
    </recommendedName>
</protein>
<proteinExistence type="predicted"/>
<evidence type="ECO:0000256" key="4">
    <source>
        <dbReference type="ARBA" id="ARBA00023136"/>
    </source>
</evidence>
<feature type="transmembrane region" description="Helical" evidence="5">
    <location>
        <begin position="187"/>
        <end position="208"/>
    </location>
</feature>
<keyword evidence="3 5" id="KW-1133">Transmembrane helix</keyword>
<organism evidence="7 8">
    <name type="scientific">Acholeplasma brassicae</name>
    <dbReference type="NCBI Taxonomy" id="61635"/>
    <lineage>
        <taxon>Bacteria</taxon>
        <taxon>Bacillati</taxon>
        <taxon>Mycoplasmatota</taxon>
        <taxon>Mollicutes</taxon>
        <taxon>Acholeplasmatales</taxon>
        <taxon>Acholeplasmataceae</taxon>
        <taxon>Acholeplasma</taxon>
    </lineage>
</organism>
<reference evidence="7 8" key="1">
    <citation type="journal article" date="2013" name="J. Mol. Microbiol. Biotechnol.">
        <title>Analysis of the Complete Genomes of Acholeplasma brassicae , A. palmae and A. laidlawii and Their Comparison to the Obligate Parasites from ' Candidatus Phytoplasma'.</title>
        <authorList>
            <person name="Kube M."/>
            <person name="Siewert C."/>
            <person name="Migdoll A.M."/>
            <person name="Duduk B."/>
            <person name="Holz S."/>
            <person name="Rabus R."/>
            <person name="Seemuller E."/>
            <person name="Mitrovic J."/>
            <person name="Muller I."/>
            <person name="Buttner C."/>
            <person name="Reinhardt R."/>
        </authorList>
    </citation>
    <scope>NUCLEOTIDE SEQUENCE [LARGE SCALE GENOMIC DNA]</scope>
    <source>
        <strain evidence="8">0502</strain>
    </source>
</reference>
<dbReference type="InterPro" id="IPR006977">
    <property type="entry name" value="Yip1_dom"/>
</dbReference>
<name>U4KR57_9MOLU</name>
<feature type="transmembrane region" description="Helical" evidence="5">
    <location>
        <begin position="152"/>
        <end position="175"/>
    </location>
</feature>
<dbReference type="GO" id="GO:0016020">
    <property type="term" value="C:membrane"/>
    <property type="evidence" value="ECO:0007669"/>
    <property type="project" value="UniProtKB-SubCell"/>
</dbReference>
<dbReference type="STRING" id="61635.BN85304170"/>
<sequence length="227" mass="25521">MFKQIQSKLRNYDYGQGFKNVLEDFFKFPLYILTHPFKGYEDFKYEKKGKYHVAVIYILLLVITNALKVTGSGFLVSEPFVGDFSIVKTFFLVATPIVLLTIGNWSITSLFDGKGNMGEIFKVLSYAIIPLVWLGIPMTIVSNFLIQEELAIYIAIGGLSVFLTGYLGLFGLLVVHEYGLLKTLVTILVSLIAVAVIIFIGLLILTLFQQLSGFISQVYDEFIIRNS</sequence>
<keyword evidence="4 5" id="KW-0472">Membrane</keyword>
<dbReference type="AlphaFoldDB" id="U4KR57"/>
<dbReference type="EMBL" id="FO681348">
    <property type="protein sequence ID" value="CCV65438.1"/>
    <property type="molecule type" value="Genomic_DNA"/>
</dbReference>
<evidence type="ECO:0000313" key="8">
    <source>
        <dbReference type="Proteomes" id="UP000032737"/>
    </source>
</evidence>
<feature type="transmembrane region" description="Helical" evidence="5">
    <location>
        <begin position="89"/>
        <end position="111"/>
    </location>
</feature>
<dbReference type="OrthoDB" id="384308at2"/>
<dbReference type="RefSeq" id="WP_030004297.1">
    <property type="nucleotide sequence ID" value="NC_022549.1"/>
</dbReference>
<keyword evidence="8" id="KW-1185">Reference proteome</keyword>
<keyword evidence="2 5" id="KW-0812">Transmembrane</keyword>
<dbReference type="KEGG" id="abra:BN85304170"/>
<evidence type="ECO:0000259" key="6">
    <source>
        <dbReference type="Pfam" id="PF04893"/>
    </source>
</evidence>
<feature type="transmembrane region" description="Helical" evidence="5">
    <location>
        <begin position="54"/>
        <end position="77"/>
    </location>
</feature>
<evidence type="ECO:0000313" key="7">
    <source>
        <dbReference type="EMBL" id="CCV65438.1"/>
    </source>
</evidence>
<feature type="transmembrane region" description="Helical" evidence="5">
    <location>
        <begin position="123"/>
        <end position="146"/>
    </location>
</feature>
<dbReference type="Pfam" id="PF04893">
    <property type="entry name" value="Yip1"/>
    <property type="match status" value="1"/>
</dbReference>
<dbReference type="Proteomes" id="UP000032737">
    <property type="component" value="Chromosome"/>
</dbReference>
<comment type="subcellular location">
    <subcellularLocation>
        <location evidence="1">Membrane</location>
        <topology evidence="1">Multi-pass membrane protein</topology>
    </subcellularLocation>
</comment>
<gene>
    <name evidence="7" type="ORF">BN85304170</name>
</gene>
<evidence type="ECO:0000256" key="2">
    <source>
        <dbReference type="ARBA" id="ARBA00022692"/>
    </source>
</evidence>
<accession>U4KR57</accession>
<evidence type="ECO:0000256" key="1">
    <source>
        <dbReference type="ARBA" id="ARBA00004141"/>
    </source>
</evidence>
<feature type="domain" description="Yip1" evidence="6">
    <location>
        <begin position="31"/>
        <end position="200"/>
    </location>
</feature>
<dbReference type="HOGENOM" id="CLU_1303894_0_0_14"/>